<dbReference type="Proteomes" id="UP001371391">
    <property type="component" value="Unassembled WGS sequence"/>
</dbReference>
<comment type="caution">
    <text evidence="1">The sequence shown here is derived from an EMBL/GenBank/DDBJ whole genome shotgun (WGS) entry which is preliminary data.</text>
</comment>
<evidence type="ECO:0000313" key="2">
    <source>
        <dbReference type="Proteomes" id="UP001371391"/>
    </source>
</evidence>
<organism evidence="1 2">
    <name type="scientific">Pseudoalteromonas issachenkonii</name>
    <dbReference type="NCBI Taxonomy" id="152297"/>
    <lineage>
        <taxon>Bacteria</taxon>
        <taxon>Pseudomonadati</taxon>
        <taxon>Pseudomonadota</taxon>
        <taxon>Gammaproteobacteria</taxon>
        <taxon>Alteromonadales</taxon>
        <taxon>Pseudoalteromonadaceae</taxon>
        <taxon>Pseudoalteromonas</taxon>
    </lineage>
</organism>
<keyword evidence="2" id="KW-1185">Reference proteome</keyword>
<dbReference type="RefSeq" id="WP_341602908.1">
    <property type="nucleotide sequence ID" value="NZ_JBAKAW010000010.1"/>
</dbReference>
<name>A0ABU9H1H8_9GAMM</name>
<dbReference type="EMBL" id="JBAKAW010000010">
    <property type="protein sequence ID" value="MEL0655742.1"/>
    <property type="molecule type" value="Genomic_DNA"/>
</dbReference>
<accession>A0ABU9H1H8</accession>
<gene>
    <name evidence="1" type="ORF">V6257_11915</name>
</gene>
<proteinExistence type="predicted"/>
<evidence type="ECO:0000313" key="1">
    <source>
        <dbReference type="EMBL" id="MEL0655742.1"/>
    </source>
</evidence>
<sequence>MIELSKSETALLAVTLGWFLGQGAELFKSYIARKKMLKAFYSELDDILEHLNESKEKCESSLKKTGYETVISPQQIVRPVYENYYKDIYTALTPSKRKAINQIHGHVTSFNQRLVAIDNSFNNLKLKFLATYIDALWAAELIQHLKDFNGTKELKDDEDKITLINAEIQNLIQQNHI</sequence>
<protein>
    <submittedName>
        <fullName evidence="1">Uncharacterized protein</fullName>
    </submittedName>
</protein>
<reference evidence="1 2" key="1">
    <citation type="submission" date="2024-02" db="EMBL/GenBank/DDBJ databases">
        <title>Bacteria isolated from the canopy kelp, Nereocystis luetkeana.</title>
        <authorList>
            <person name="Pfister C.A."/>
            <person name="Younker I.T."/>
            <person name="Light S.H."/>
        </authorList>
    </citation>
    <scope>NUCLEOTIDE SEQUENCE [LARGE SCALE GENOMIC DNA]</scope>
    <source>
        <strain evidence="1 2">TI.1.03</strain>
    </source>
</reference>